<organism evidence="1 2">
    <name type="scientific">Comamonas piscis</name>
    <dbReference type="NCBI Taxonomy" id="1562974"/>
    <lineage>
        <taxon>Bacteria</taxon>
        <taxon>Pseudomonadati</taxon>
        <taxon>Pseudomonadota</taxon>
        <taxon>Betaproteobacteria</taxon>
        <taxon>Burkholderiales</taxon>
        <taxon>Comamonadaceae</taxon>
        <taxon>Comamonas</taxon>
    </lineage>
</organism>
<gene>
    <name evidence="1" type="ORF">HS961_18510</name>
</gene>
<sequence>MNAIKYLAIALFFFVSSPVIACKLSGLEQFIEFKERETTIGKSTARSVALWFIERRDIGGISSVLVFTHYDVNDINTKNISAERLRNISKLLAPLVGDVNIEFINWPKKPKSKAAEKYYFNTLGISIQPKCMETDSCCGGNMR</sequence>
<dbReference type="Proteomes" id="UP000515240">
    <property type="component" value="Chromosome"/>
</dbReference>
<accession>A0A7G5EKZ1</accession>
<dbReference type="KEGG" id="cpis:HS961_18510"/>
<reference evidence="1 2" key="1">
    <citation type="journal article" date="2020" name="G3 (Bethesda)">
        <title>CeMbio - The Caenorhabditis elegans Microbiome Resource.</title>
        <authorList>
            <person name="Dirksen P."/>
            <person name="Assie A."/>
            <person name="Zimmermann J."/>
            <person name="Zhang F."/>
            <person name="Tietje A.M."/>
            <person name="Marsh S.A."/>
            <person name="Felix M.A."/>
            <person name="Shapira M."/>
            <person name="Kaleta C."/>
            <person name="Schulenburg H."/>
            <person name="Samuel B."/>
        </authorList>
    </citation>
    <scope>NUCLEOTIDE SEQUENCE [LARGE SCALE GENOMIC DNA]</scope>
    <source>
        <strain evidence="1 2">BIGb0172</strain>
    </source>
</reference>
<dbReference type="AlphaFoldDB" id="A0A7G5EKZ1"/>
<proteinExistence type="predicted"/>
<keyword evidence="2" id="KW-1185">Reference proteome</keyword>
<evidence type="ECO:0000313" key="2">
    <source>
        <dbReference type="Proteomes" id="UP000515240"/>
    </source>
</evidence>
<protein>
    <submittedName>
        <fullName evidence="1">Uncharacterized protein</fullName>
    </submittedName>
</protein>
<evidence type="ECO:0000313" key="1">
    <source>
        <dbReference type="EMBL" id="QMV74666.1"/>
    </source>
</evidence>
<dbReference type="EMBL" id="CP058554">
    <property type="protein sequence ID" value="QMV74666.1"/>
    <property type="molecule type" value="Genomic_DNA"/>
</dbReference>
<name>A0A7G5EKZ1_9BURK</name>
<dbReference type="RefSeq" id="WP_182324505.1">
    <property type="nucleotide sequence ID" value="NZ_CP058554.1"/>
</dbReference>